<dbReference type="EMBL" id="JAUGQQ010000010">
    <property type="protein sequence ID" value="MDN3725167.1"/>
    <property type="molecule type" value="Genomic_DNA"/>
</dbReference>
<reference evidence="2 3" key="1">
    <citation type="submission" date="2023-06" db="EMBL/GenBank/DDBJ databases">
        <authorList>
            <person name="Ye Y.-Q."/>
            <person name="Du Z.-J."/>
        </authorList>
    </citation>
    <scope>NUCLEOTIDE SEQUENCE [LARGE SCALE GENOMIC DNA]</scope>
    <source>
        <strain evidence="2 3">SDUM287046</strain>
    </source>
</reference>
<sequence>MRNKVKILYSYSHSGKMVPEFNIEEIRELVEGNYRIIYRIVSKKRIDILTVHHSSRDLSKRKIY</sequence>
<evidence type="ECO:0000256" key="1">
    <source>
        <dbReference type="ARBA" id="ARBA00022649"/>
    </source>
</evidence>
<keyword evidence="3" id="KW-1185">Reference proteome</keyword>
<evidence type="ECO:0000313" key="2">
    <source>
        <dbReference type="EMBL" id="MDN3725167.1"/>
    </source>
</evidence>
<proteinExistence type="predicted"/>
<gene>
    <name evidence="2" type="ORF">QRD02_12325</name>
</gene>
<comment type="caution">
    <text evidence="2">The sequence shown here is derived from an EMBL/GenBank/DDBJ whole genome shotgun (WGS) entry which is preliminary data.</text>
</comment>
<dbReference type="Gene3D" id="3.30.2310.20">
    <property type="entry name" value="RelE-like"/>
    <property type="match status" value="1"/>
</dbReference>
<dbReference type="Proteomes" id="UP001244787">
    <property type="component" value="Unassembled WGS sequence"/>
</dbReference>
<name>A0ABT8DQ25_9FLAO</name>
<dbReference type="InterPro" id="IPR007712">
    <property type="entry name" value="RelE/ParE_toxin"/>
</dbReference>
<protein>
    <submittedName>
        <fullName evidence="2">Type II toxin-antitoxin system RelE/ParE family toxin</fullName>
    </submittedName>
</protein>
<keyword evidence="1" id="KW-1277">Toxin-antitoxin system</keyword>
<evidence type="ECO:0000313" key="3">
    <source>
        <dbReference type="Proteomes" id="UP001244787"/>
    </source>
</evidence>
<organism evidence="2 3">
    <name type="scientific">Aequorivita aurantiaca</name>
    <dbReference type="NCBI Taxonomy" id="3053356"/>
    <lineage>
        <taxon>Bacteria</taxon>
        <taxon>Pseudomonadati</taxon>
        <taxon>Bacteroidota</taxon>
        <taxon>Flavobacteriia</taxon>
        <taxon>Flavobacteriales</taxon>
        <taxon>Flavobacteriaceae</taxon>
        <taxon>Aequorivita</taxon>
    </lineage>
</organism>
<dbReference type="Pfam" id="PF05016">
    <property type="entry name" value="ParE_toxin"/>
    <property type="match status" value="1"/>
</dbReference>
<dbReference type="InterPro" id="IPR035093">
    <property type="entry name" value="RelE/ParE_toxin_dom_sf"/>
</dbReference>
<accession>A0ABT8DQ25</accession>